<dbReference type="GO" id="GO:0016020">
    <property type="term" value="C:membrane"/>
    <property type="evidence" value="ECO:0007669"/>
    <property type="project" value="UniProtKB-SubCell"/>
</dbReference>
<keyword evidence="7" id="KW-0325">Glycoprotein</keyword>
<comment type="caution">
    <text evidence="8">The sequence shown here is derived from an EMBL/GenBank/DDBJ whole genome shotgun (WGS) entry which is preliminary data.</text>
</comment>
<evidence type="ECO:0000256" key="2">
    <source>
        <dbReference type="ARBA" id="ARBA00022692"/>
    </source>
</evidence>
<gene>
    <name evidence="8" type="ORF">D0Y65_055352</name>
</gene>
<reference evidence="8 9" key="1">
    <citation type="submission" date="2018-09" db="EMBL/GenBank/DDBJ databases">
        <title>A high-quality reference genome of wild soybean provides a powerful tool to mine soybean genomes.</title>
        <authorList>
            <person name="Xie M."/>
            <person name="Chung C.Y.L."/>
            <person name="Li M.-W."/>
            <person name="Wong F.-L."/>
            <person name="Chan T.-F."/>
            <person name="Lam H.-M."/>
        </authorList>
    </citation>
    <scope>NUCLEOTIDE SEQUENCE [LARGE SCALE GENOMIC DNA]</scope>
    <source>
        <strain evidence="9">cv. W05</strain>
        <tissue evidence="8">Hypocotyl of etiolated seedlings</tissue>
    </source>
</reference>
<dbReference type="InterPro" id="IPR046956">
    <property type="entry name" value="RLP23-like"/>
</dbReference>
<sequence>MILSISNCCHWPGVVCNNVTAHVVQLHLNTSYYAFYYDGDYGFDEEAYERFQFGGEISPCLADLKHLNFFDFSGNDFEGTIPTSLGNLTSLVERDLSSNQLEGTIPTSLGNLCNLRDIDFSYLKLNQQVNDILKILVPCISHGLTSLAVQSSQLSGNLTDQIGAFKTVEMLVFYSNSIGGAIPRSFGKLSTLRYLDLSINKLSGNPFESLTSFSKLSYLGVDGNNFQGVVKEDDLANLTSLTWFHA</sequence>
<organism evidence="8 9">
    <name type="scientific">Glycine soja</name>
    <name type="common">Wild soybean</name>
    <dbReference type="NCBI Taxonomy" id="3848"/>
    <lineage>
        <taxon>Eukaryota</taxon>
        <taxon>Viridiplantae</taxon>
        <taxon>Streptophyta</taxon>
        <taxon>Embryophyta</taxon>
        <taxon>Tracheophyta</taxon>
        <taxon>Spermatophyta</taxon>
        <taxon>Magnoliopsida</taxon>
        <taxon>eudicotyledons</taxon>
        <taxon>Gunneridae</taxon>
        <taxon>Pentapetalae</taxon>
        <taxon>rosids</taxon>
        <taxon>fabids</taxon>
        <taxon>Fabales</taxon>
        <taxon>Fabaceae</taxon>
        <taxon>Papilionoideae</taxon>
        <taxon>50 kb inversion clade</taxon>
        <taxon>NPAAA clade</taxon>
        <taxon>indigoferoid/millettioid clade</taxon>
        <taxon>Phaseoleae</taxon>
        <taxon>Glycine</taxon>
        <taxon>Glycine subgen. Soja</taxon>
    </lineage>
</organism>
<evidence type="ECO:0000256" key="7">
    <source>
        <dbReference type="ARBA" id="ARBA00023180"/>
    </source>
</evidence>
<dbReference type="Pfam" id="PF00560">
    <property type="entry name" value="LRR_1"/>
    <property type="match status" value="3"/>
</dbReference>
<evidence type="ECO:0000256" key="3">
    <source>
        <dbReference type="ARBA" id="ARBA00022729"/>
    </source>
</evidence>
<dbReference type="Proteomes" id="UP000289340">
    <property type="component" value="Unassembled WGS sequence"/>
</dbReference>
<dbReference type="PANTHER" id="PTHR48063:SF63">
    <property type="entry name" value="LEUCINE-RICH RECEPTOR-LIKE KINASE FAMILY PROTEIN"/>
    <property type="match status" value="1"/>
</dbReference>
<evidence type="ECO:0000256" key="1">
    <source>
        <dbReference type="ARBA" id="ARBA00004479"/>
    </source>
</evidence>
<evidence type="ECO:0000313" key="9">
    <source>
        <dbReference type="Proteomes" id="UP000289340"/>
    </source>
</evidence>
<keyword evidence="5" id="KW-0472">Membrane</keyword>
<dbReference type="PANTHER" id="PTHR48063">
    <property type="entry name" value="LRR RECEPTOR-LIKE KINASE"/>
    <property type="match status" value="1"/>
</dbReference>
<name>A0A445EY52_GLYSO</name>
<dbReference type="InterPro" id="IPR001611">
    <property type="entry name" value="Leu-rich_rpt"/>
</dbReference>
<dbReference type="AlphaFoldDB" id="A0A445EY52"/>
<accession>A0A445EY52</accession>
<keyword evidence="4" id="KW-1133">Transmembrane helix</keyword>
<keyword evidence="3" id="KW-0732">Signal</keyword>
<dbReference type="SUPFAM" id="SSF52058">
    <property type="entry name" value="L domain-like"/>
    <property type="match status" value="1"/>
</dbReference>
<dbReference type="EMBL" id="QZWG01001062">
    <property type="protein sequence ID" value="RZB41276.1"/>
    <property type="molecule type" value="Genomic_DNA"/>
</dbReference>
<keyword evidence="2" id="KW-0812">Transmembrane</keyword>
<evidence type="ECO:0000256" key="6">
    <source>
        <dbReference type="ARBA" id="ARBA00023170"/>
    </source>
</evidence>
<keyword evidence="6 8" id="KW-0675">Receptor</keyword>
<dbReference type="Gene3D" id="3.80.10.10">
    <property type="entry name" value="Ribonuclease Inhibitor"/>
    <property type="match status" value="2"/>
</dbReference>
<dbReference type="InterPro" id="IPR032675">
    <property type="entry name" value="LRR_dom_sf"/>
</dbReference>
<evidence type="ECO:0000256" key="4">
    <source>
        <dbReference type="ARBA" id="ARBA00022989"/>
    </source>
</evidence>
<evidence type="ECO:0000313" key="8">
    <source>
        <dbReference type="EMBL" id="RZB41276.1"/>
    </source>
</evidence>
<protein>
    <submittedName>
        <fullName evidence="8">Receptor-like protein 35</fullName>
    </submittedName>
</protein>
<comment type="subcellular location">
    <subcellularLocation>
        <location evidence="1">Membrane</location>
        <topology evidence="1">Single-pass type I membrane protein</topology>
    </subcellularLocation>
</comment>
<evidence type="ECO:0000256" key="5">
    <source>
        <dbReference type="ARBA" id="ARBA00023136"/>
    </source>
</evidence>
<proteinExistence type="predicted"/>
<keyword evidence="9" id="KW-1185">Reference proteome</keyword>